<dbReference type="InterPro" id="IPR011701">
    <property type="entry name" value="MFS"/>
</dbReference>
<feature type="transmembrane region" description="Helical" evidence="5">
    <location>
        <begin position="126"/>
        <end position="145"/>
    </location>
</feature>
<feature type="transmembrane region" description="Helical" evidence="5">
    <location>
        <begin position="377"/>
        <end position="402"/>
    </location>
</feature>
<comment type="caution">
    <text evidence="7">The sequence shown here is derived from an EMBL/GenBank/DDBJ whole genome shotgun (WGS) entry which is preliminary data.</text>
</comment>
<evidence type="ECO:0000256" key="5">
    <source>
        <dbReference type="SAM" id="Phobius"/>
    </source>
</evidence>
<feature type="transmembrane region" description="Helical" evidence="5">
    <location>
        <begin position="21"/>
        <end position="45"/>
    </location>
</feature>
<feature type="transmembrane region" description="Helical" evidence="5">
    <location>
        <begin position="179"/>
        <end position="200"/>
    </location>
</feature>
<keyword evidence="4 5" id="KW-0472">Membrane</keyword>
<name>A0ABS9L4W3_9MICC</name>
<dbReference type="PROSITE" id="PS50850">
    <property type="entry name" value="MFS"/>
    <property type="match status" value="1"/>
</dbReference>
<keyword evidence="8" id="KW-1185">Reference proteome</keyword>
<feature type="transmembrane region" description="Helical" evidence="5">
    <location>
        <begin position="414"/>
        <end position="437"/>
    </location>
</feature>
<evidence type="ECO:0000256" key="1">
    <source>
        <dbReference type="ARBA" id="ARBA00004651"/>
    </source>
</evidence>
<dbReference type="Proteomes" id="UP001165368">
    <property type="component" value="Unassembled WGS sequence"/>
</dbReference>
<feature type="transmembrane region" description="Helical" evidence="5">
    <location>
        <begin position="443"/>
        <end position="462"/>
    </location>
</feature>
<feature type="transmembrane region" description="Helical" evidence="5">
    <location>
        <begin position="65"/>
        <end position="84"/>
    </location>
</feature>
<feature type="transmembrane region" description="Helical" evidence="5">
    <location>
        <begin position="311"/>
        <end position="333"/>
    </location>
</feature>
<dbReference type="PRINTS" id="PR01036">
    <property type="entry name" value="TCRTETB"/>
</dbReference>
<feature type="transmembrane region" description="Helical" evidence="5">
    <location>
        <begin position="244"/>
        <end position="261"/>
    </location>
</feature>
<dbReference type="Pfam" id="PF07690">
    <property type="entry name" value="MFS_1"/>
    <property type="match status" value="1"/>
</dbReference>
<reference evidence="7" key="1">
    <citation type="submission" date="2022-01" db="EMBL/GenBank/DDBJ databases">
        <authorList>
            <person name="Jo J.-H."/>
            <person name="Im W.-T."/>
        </authorList>
    </citation>
    <scope>NUCLEOTIDE SEQUENCE</scope>
    <source>
        <strain evidence="7">I2-34</strain>
    </source>
</reference>
<feature type="transmembrane region" description="Helical" evidence="5">
    <location>
        <begin position="282"/>
        <end position="305"/>
    </location>
</feature>
<keyword evidence="3 5" id="KW-1133">Transmembrane helix</keyword>
<dbReference type="SUPFAM" id="SSF103473">
    <property type="entry name" value="MFS general substrate transporter"/>
    <property type="match status" value="1"/>
</dbReference>
<accession>A0ABS9L4W3</accession>
<dbReference type="EMBL" id="JAKLTQ010000003">
    <property type="protein sequence ID" value="MCG2621715.1"/>
    <property type="molecule type" value="Genomic_DNA"/>
</dbReference>
<feature type="transmembrane region" description="Helical" evidence="5">
    <location>
        <begin position="345"/>
        <end position="365"/>
    </location>
</feature>
<proteinExistence type="predicted"/>
<dbReference type="PANTHER" id="PTHR42718:SF42">
    <property type="entry name" value="EXPORT PROTEIN"/>
    <property type="match status" value="1"/>
</dbReference>
<evidence type="ECO:0000259" key="6">
    <source>
        <dbReference type="PROSITE" id="PS50850"/>
    </source>
</evidence>
<evidence type="ECO:0000256" key="2">
    <source>
        <dbReference type="ARBA" id="ARBA00022692"/>
    </source>
</evidence>
<feature type="domain" description="Major facilitator superfamily (MFS) profile" evidence="6">
    <location>
        <begin position="27"/>
        <end position="466"/>
    </location>
</feature>
<dbReference type="InterPro" id="IPR036259">
    <property type="entry name" value="MFS_trans_sf"/>
</dbReference>
<sequence>MPTHSPPARRGRPRSGPMRSLSGEATVLWVAILASFVAFLDASVVNVALPAIDRDLGGGLAVQQWVVGGYLLALGALILVAGALSDVFGRIRILRAGLLVFGAASLACAAAPAAAGLVAARIVQGSGAALLVPASLALITSTFGGREQHRAIGVWTAWTGTAYIIGPVLGGLLVDTVGWRVVFAVNVLPVAATLWLLARLADPPRAASRPPVDVLGVCLTAAGLAGPVFALIEQQRLGWTDPRVLVPLSAGLISLAVFVWCEHRTPDPMMPLQMFGERNFGVGNIATAGIYAGLALGLFALPVFLQQAAGFSAAAAGLATLPMSVLSLALAAWFGRLSGRYGPRLFMAAGPVLAGTGFLLMVSVHEPLAFWPQILPGVLLAGLGLAATVAPLTAAVLGAVAPQRSGIASAVNNAVARIAGLVAIAAAGTITGGVLDYPGFRRAALAAALLLYAGGVVSAVAIRNRP</sequence>
<gene>
    <name evidence="7" type="ORF">LVY72_07265</name>
</gene>
<dbReference type="Gene3D" id="1.20.1250.20">
    <property type="entry name" value="MFS general substrate transporter like domains"/>
    <property type="match status" value="1"/>
</dbReference>
<keyword evidence="2 5" id="KW-0812">Transmembrane</keyword>
<dbReference type="Gene3D" id="1.20.1720.10">
    <property type="entry name" value="Multidrug resistance protein D"/>
    <property type="match status" value="1"/>
</dbReference>
<evidence type="ECO:0000256" key="4">
    <source>
        <dbReference type="ARBA" id="ARBA00023136"/>
    </source>
</evidence>
<feature type="transmembrane region" description="Helical" evidence="5">
    <location>
        <begin position="212"/>
        <end position="232"/>
    </location>
</feature>
<dbReference type="PANTHER" id="PTHR42718">
    <property type="entry name" value="MAJOR FACILITATOR SUPERFAMILY MULTIDRUG TRANSPORTER MFSC"/>
    <property type="match status" value="1"/>
</dbReference>
<protein>
    <submittedName>
        <fullName evidence="7">MFS transporter</fullName>
    </submittedName>
</protein>
<comment type="subcellular location">
    <subcellularLocation>
        <location evidence="1">Cell membrane</location>
        <topology evidence="1">Multi-pass membrane protein</topology>
    </subcellularLocation>
</comment>
<evidence type="ECO:0000256" key="3">
    <source>
        <dbReference type="ARBA" id="ARBA00022989"/>
    </source>
</evidence>
<evidence type="ECO:0000313" key="7">
    <source>
        <dbReference type="EMBL" id="MCG2621715.1"/>
    </source>
</evidence>
<organism evidence="7 8">
    <name type="scientific">Arthrobacter hankyongi</name>
    <dbReference type="NCBI Taxonomy" id="2904801"/>
    <lineage>
        <taxon>Bacteria</taxon>
        <taxon>Bacillati</taxon>
        <taxon>Actinomycetota</taxon>
        <taxon>Actinomycetes</taxon>
        <taxon>Micrococcales</taxon>
        <taxon>Micrococcaceae</taxon>
        <taxon>Arthrobacter</taxon>
    </lineage>
</organism>
<dbReference type="InterPro" id="IPR020846">
    <property type="entry name" value="MFS_dom"/>
</dbReference>
<evidence type="ECO:0000313" key="8">
    <source>
        <dbReference type="Proteomes" id="UP001165368"/>
    </source>
</evidence>
<dbReference type="RefSeq" id="WP_237819195.1">
    <property type="nucleotide sequence ID" value="NZ_JAKLTQ010000003.1"/>
</dbReference>
<dbReference type="CDD" id="cd17321">
    <property type="entry name" value="MFS_MMR_MDR_like"/>
    <property type="match status" value="1"/>
</dbReference>
<feature type="transmembrane region" description="Helical" evidence="5">
    <location>
        <begin position="96"/>
        <end position="120"/>
    </location>
</feature>
<feature type="transmembrane region" description="Helical" evidence="5">
    <location>
        <begin position="152"/>
        <end position="173"/>
    </location>
</feature>